<evidence type="ECO:0000313" key="3">
    <source>
        <dbReference type="Proteomes" id="UP000593571"/>
    </source>
</evidence>
<comment type="caution">
    <text evidence="2">The sequence shown here is derived from an EMBL/GenBank/DDBJ whole genome shotgun (WGS) entry which is preliminary data.</text>
</comment>
<dbReference type="GO" id="GO:0015485">
    <property type="term" value="F:cholesterol binding"/>
    <property type="evidence" value="ECO:0007669"/>
    <property type="project" value="TreeGrafter"/>
</dbReference>
<proteinExistence type="predicted"/>
<keyword evidence="3" id="KW-1185">Reference proteome</keyword>
<dbReference type="PANTHER" id="PTHR23319:SF8">
    <property type="entry name" value="PROTEIN ASTER-A"/>
    <property type="match status" value="1"/>
</dbReference>
<evidence type="ECO:0000313" key="2">
    <source>
        <dbReference type="EMBL" id="KAF6409968.1"/>
    </source>
</evidence>
<reference evidence="2 3" key="1">
    <citation type="journal article" date="2020" name="Nature">
        <title>Six reference-quality genomes reveal evolution of bat adaptations.</title>
        <authorList>
            <person name="Jebb D."/>
            <person name="Huang Z."/>
            <person name="Pippel M."/>
            <person name="Hughes G.M."/>
            <person name="Lavrichenko K."/>
            <person name="Devanna P."/>
            <person name="Winkler S."/>
            <person name="Jermiin L.S."/>
            <person name="Skirmuntt E.C."/>
            <person name="Katzourakis A."/>
            <person name="Burkitt-Gray L."/>
            <person name="Ray D.A."/>
            <person name="Sullivan K.A.M."/>
            <person name="Roscito J.G."/>
            <person name="Kirilenko B.M."/>
            <person name="Davalos L.M."/>
            <person name="Corthals A.P."/>
            <person name="Power M.L."/>
            <person name="Jones G."/>
            <person name="Ransome R.D."/>
            <person name="Dechmann D.K.N."/>
            <person name="Locatelli A.G."/>
            <person name="Puechmaille S.J."/>
            <person name="Fedrigo O."/>
            <person name="Jarvis E.D."/>
            <person name="Hiller M."/>
            <person name="Vernes S.C."/>
            <person name="Myers E.W."/>
            <person name="Teeling E.C."/>
        </authorList>
    </citation>
    <scope>NUCLEOTIDE SEQUENCE [LARGE SCALE GENOMIC DNA]</scope>
    <source>
        <strain evidence="2">MRouAeg1</strain>
        <tissue evidence="2">Muscle</tissue>
    </source>
</reference>
<dbReference type="InterPro" id="IPR051482">
    <property type="entry name" value="Cholesterol_transport"/>
</dbReference>
<keyword evidence="1" id="KW-0812">Transmembrane</keyword>
<dbReference type="EMBL" id="JACASE010000014">
    <property type="protein sequence ID" value="KAF6409968.1"/>
    <property type="molecule type" value="Genomic_DNA"/>
</dbReference>
<accession>A0A7J8CGK9</accession>
<name>A0A7J8CGK9_ROUAE</name>
<dbReference type="Proteomes" id="UP000593571">
    <property type="component" value="Unassembled WGS sequence"/>
</dbReference>
<organism evidence="2 3">
    <name type="scientific">Rousettus aegyptiacus</name>
    <name type="common">Egyptian fruit bat</name>
    <name type="synonym">Pteropus aegyptiacus</name>
    <dbReference type="NCBI Taxonomy" id="9407"/>
    <lineage>
        <taxon>Eukaryota</taxon>
        <taxon>Metazoa</taxon>
        <taxon>Chordata</taxon>
        <taxon>Craniata</taxon>
        <taxon>Vertebrata</taxon>
        <taxon>Euteleostomi</taxon>
        <taxon>Mammalia</taxon>
        <taxon>Eutheria</taxon>
        <taxon>Laurasiatheria</taxon>
        <taxon>Chiroptera</taxon>
        <taxon>Yinpterochiroptera</taxon>
        <taxon>Pteropodoidea</taxon>
        <taxon>Pteropodidae</taxon>
        <taxon>Rousettinae</taxon>
        <taxon>Rousettus</taxon>
    </lineage>
</organism>
<dbReference type="AlphaFoldDB" id="A0A7J8CGK9"/>
<dbReference type="GO" id="GO:0140268">
    <property type="term" value="C:endoplasmic reticulum-plasma membrane contact site"/>
    <property type="evidence" value="ECO:0007669"/>
    <property type="project" value="TreeGrafter"/>
</dbReference>
<dbReference type="PANTHER" id="PTHR23319">
    <property type="entry name" value="GRAM DOMAIN CONTAINING 1B, ISOFORM E"/>
    <property type="match status" value="1"/>
</dbReference>
<dbReference type="GO" id="GO:0032366">
    <property type="term" value="P:intracellular sterol transport"/>
    <property type="evidence" value="ECO:0007669"/>
    <property type="project" value="TreeGrafter"/>
</dbReference>
<feature type="transmembrane region" description="Helical" evidence="1">
    <location>
        <begin position="69"/>
        <end position="88"/>
    </location>
</feature>
<evidence type="ECO:0000256" key="1">
    <source>
        <dbReference type="SAM" id="Phobius"/>
    </source>
</evidence>
<dbReference type="GO" id="GO:0005789">
    <property type="term" value="C:endoplasmic reticulum membrane"/>
    <property type="evidence" value="ECO:0007669"/>
    <property type="project" value="TreeGrafter"/>
</dbReference>
<keyword evidence="1" id="KW-1133">Transmembrane helix</keyword>
<protein>
    <submittedName>
        <fullName evidence="2">GRAM domain containing 1A</fullName>
    </submittedName>
</protein>
<gene>
    <name evidence="2" type="ORF">HJG63_005921</name>
</gene>
<dbReference type="GO" id="GO:0120020">
    <property type="term" value="F:cholesterol transfer activity"/>
    <property type="evidence" value="ECO:0007669"/>
    <property type="project" value="TreeGrafter"/>
</dbReference>
<sequence length="181" mass="20332">MQVRSVLPADPTRCRSAIHSASLGQPQFPKSSSLMRLCDMLCWSRGGGGVGVARVGWAALISLSPLHCLLRICVSLIVLIALNILLFYRLWSLERTAHTFESWHSLALAKGKFPQTAAEWAEILALQKQFHSVEVHKWRRILRASVELLDEMKFSLEKLHQGITISDPPFDSQPRPDDSFS</sequence>
<keyword evidence="1" id="KW-0472">Membrane</keyword>
<dbReference type="GO" id="GO:0005886">
    <property type="term" value="C:plasma membrane"/>
    <property type="evidence" value="ECO:0007669"/>
    <property type="project" value="TreeGrafter"/>
</dbReference>